<evidence type="ECO:0000256" key="7">
    <source>
        <dbReference type="ARBA" id="ARBA00023242"/>
    </source>
</evidence>
<dbReference type="GO" id="GO:0004518">
    <property type="term" value="F:nuclease activity"/>
    <property type="evidence" value="ECO:0007669"/>
    <property type="project" value="UniProtKB-KW"/>
</dbReference>
<dbReference type="PANTHER" id="PTHR22930:SF279">
    <property type="entry name" value="SIMILAR TO ENSANGP00000010363"/>
    <property type="match status" value="1"/>
</dbReference>
<evidence type="ECO:0000313" key="10">
    <source>
        <dbReference type="Proteomes" id="UP001174136"/>
    </source>
</evidence>
<evidence type="ECO:0000313" key="9">
    <source>
        <dbReference type="EMBL" id="KAK0143113.1"/>
    </source>
</evidence>
<protein>
    <submittedName>
        <fullName evidence="9">Protein ALP1-like</fullName>
    </submittedName>
</protein>
<keyword evidence="10" id="KW-1185">Reference proteome</keyword>
<keyword evidence="6" id="KW-0378">Hydrolase</keyword>
<dbReference type="Pfam" id="PF13359">
    <property type="entry name" value="DDE_Tnp_4"/>
    <property type="match status" value="1"/>
</dbReference>
<feature type="domain" description="DDE Tnp4" evidence="8">
    <location>
        <begin position="294"/>
        <end position="460"/>
    </location>
</feature>
<evidence type="ECO:0000256" key="2">
    <source>
        <dbReference type="ARBA" id="ARBA00004123"/>
    </source>
</evidence>
<accession>A0AA47MMH0</accession>
<keyword evidence="5" id="KW-0479">Metal-binding</keyword>
<dbReference type="GO" id="GO:0005634">
    <property type="term" value="C:nucleus"/>
    <property type="evidence" value="ECO:0007669"/>
    <property type="project" value="UniProtKB-SubCell"/>
</dbReference>
<keyword evidence="4" id="KW-0540">Nuclease</keyword>
<comment type="subcellular location">
    <subcellularLocation>
        <location evidence="2">Nucleus</location>
    </subcellularLocation>
</comment>
<evidence type="ECO:0000256" key="5">
    <source>
        <dbReference type="ARBA" id="ARBA00022723"/>
    </source>
</evidence>
<evidence type="ECO:0000256" key="1">
    <source>
        <dbReference type="ARBA" id="ARBA00001968"/>
    </source>
</evidence>
<evidence type="ECO:0000256" key="3">
    <source>
        <dbReference type="ARBA" id="ARBA00006958"/>
    </source>
</evidence>
<dbReference type="AlphaFoldDB" id="A0AA47MMH0"/>
<dbReference type="GO" id="GO:0046872">
    <property type="term" value="F:metal ion binding"/>
    <property type="evidence" value="ECO:0007669"/>
    <property type="project" value="UniProtKB-KW"/>
</dbReference>
<reference evidence="9" key="1">
    <citation type="journal article" date="2023" name="Front. Mar. Sci.">
        <title>A new Merluccius polli reference genome to investigate the effects of global change in West African waters.</title>
        <authorList>
            <person name="Mateo J.L."/>
            <person name="Blanco-Fernandez C."/>
            <person name="Garcia-Vazquez E."/>
            <person name="Machado-Schiaffino G."/>
        </authorList>
    </citation>
    <scope>NUCLEOTIDE SEQUENCE</scope>
    <source>
        <strain evidence="9">C29</strain>
        <tissue evidence="9">Fin</tissue>
    </source>
</reference>
<comment type="similarity">
    <text evidence="3">Belongs to the HARBI1 family.</text>
</comment>
<name>A0AA47MMH0_MERPO</name>
<organism evidence="9 10">
    <name type="scientific">Merluccius polli</name>
    <name type="common">Benguela hake</name>
    <name type="synonym">Merluccius cadenati</name>
    <dbReference type="NCBI Taxonomy" id="89951"/>
    <lineage>
        <taxon>Eukaryota</taxon>
        <taxon>Metazoa</taxon>
        <taxon>Chordata</taxon>
        <taxon>Craniata</taxon>
        <taxon>Vertebrata</taxon>
        <taxon>Euteleostomi</taxon>
        <taxon>Actinopterygii</taxon>
        <taxon>Neopterygii</taxon>
        <taxon>Teleostei</taxon>
        <taxon>Neoteleostei</taxon>
        <taxon>Acanthomorphata</taxon>
        <taxon>Zeiogadaria</taxon>
        <taxon>Gadariae</taxon>
        <taxon>Gadiformes</taxon>
        <taxon>Gadoidei</taxon>
        <taxon>Merlucciidae</taxon>
        <taxon>Merluccius</taxon>
    </lineage>
</organism>
<gene>
    <name evidence="9" type="ORF">N1851_018758</name>
</gene>
<dbReference type="Proteomes" id="UP001174136">
    <property type="component" value="Unassembled WGS sequence"/>
</dbReference>
<comment type="caution">
    <text evidence="9">The sequence shown here is derived from an EMBL/GenBank/DDBJ whole genome shotgun (WGS) entry which is preliminary data.</text>
</comment>
<evidence type="ECO:0000256" key="6">
    <source>
        <dbReference type="ARBA" id="ARBA00022801"/>
    </source>
</evidence>
<comment type="cofactor">
    <cofactor evidence="1">
        <name>a divalent metal cation</name>
        <dbReference type="ChEBI" id="CHEBI:60240"/>
    </cofactor>
</comment>
<dbReference type="InterPro" id="IPR045249">
    <property type="entry name" value="HARBI1-like"/>
</dbReference>
<dbReference type="EMBL" id="JAOPHQ010003434">
    <property type="protein sequence ID" value="KAK0143113.1"/>
    <property type="molecule type" value="Genomic_DNA"/>
</dbReference>
<evidence type="ECO:0000256" key="4">
    <source>
        <dbReference type="ARBA" id="ARBA00022722"/>
    </source>
</evidence>
<evidence type="ECO:0000259" key="8">
    <source>
        <dbReference type="Pfam" id="PF13359"/>
    </source>
</evidence>
<keyword evidence="7" id="KW-0539">Nucleus</keyword>
<proteinExistence type="inferred from homology"/>
<dbReference type="PANTHER" id="PTHR22930">
    <property type="match status" value="1"/>
</dbReference>
<sequence length="525" mass="58957">MAGVLEVWTTRTLPSSVLDPGGPDPDTRVTDGARAGPAAPLVEHHSIEAPEINRGGLRSMLPYACYPLHSTVNGRRKACLTEGGVEFADGARRSQQPIKSLPAYNNKAALFLQFVIALFYCKMDPVVARRVLLRVVAALLHVRRRRRVRLHWVHPILRTRNQRGEFHSLVQELRLDSLRFEQYFRMPPEYFDELLGKVGPLITRADTSFRSAIGPAERLAICLRYLATGDSFRTIGFSYRVGTSSVCRIVREVASAIWTALVEEVMPVPTMEDWSTVAEEFELRWNFPNCVGAIDGKHVVLQAPSNSGSLYFNYKGTFSLVLLTVVDANYLFRVVDVGGYGRTSDSGSLRNSAFGEALRDGTLDLPPDRVVSGAEQRGPLPHVFVGDEAFPLMTNLLRPFPGRNHPPEKRVFNYRLSRARLVVECAFGILASRWRMYRRVIATSPPVAELCVKATCVLHNFLRRKKLQRCRRRVEPDIEPSTAPEALRHAPRMGANNANRATIQMREAYCAYFNEEGAVAWQPRA</sequence>
<dbReference type="InterPro" id="IPR027806">
    <property type="entry name" value="HARBI1_dom"/>
</dbReference>
<dbReference type="GO" id="GO:0016787">
    <property type="term" value="F:hydrolase activity"/>
    <property type="evidence" value="ECO:0007669"/>
    <property type="project" value="UniProtKB-KW"/>
</dbReference>